<organism evidence="2 3">
    <name type="scientific">Heterorhabditis bacteriophora</name>
    <name type="common">Entomopathogenic nematode worm</name>
    <dbReference type="NCBI Taxonomy" id="37862"/>
    <lineage>
        <taxon>Eukaryota</taxon>
        <taxon>Metazoa</taxon>
        <taxon>Ecdysozoa</taxon>
        <taxon>Nematoda</taxon>
        <taxon>Chromadorea</taxon>
        <taxon>Rhabditida</taxon>
        <taxon>Rhabditina</taxon>
        <taxon>Rhabditomorpha</taxon>
        <taxon>Strongyloidea</taxon>
        <taxon>Heterorhabditidae</taxon>
        <taxon>Heterorhabditis</taxon>
    </lineage>
</organism>
<evidence type="ECO:0000313" key="3">
    <source>
        <dbReference type="WBParaSite" id="Hba_01485"/>
    </source>
</evidence>
<evidence type="ECO:0000313" key="2">
    <source>
        <dbReference type="Proteomes" id="UP000095283"/>
    </source>
</evidence>
<dbReference type="AlphaFoldDB" id="A0A1I7W9Y3"/>
<dbReference type="WBParaSite" id="Hba_01485">
    <property type="protein sequence ID" value="Hba_01485"/>
    <property type="gene ID" value="Hba_01485"/>
</dbReference>
<evidence type="ECO:0000256" key="1">
    <source>
        <dbReference type="SAM" id="Phobius"/>
    </source>
</evidence>
<keyword evidence="1" id="KW-0472">Membrane</keyword>
<proteinExistence type="predicted"/>
<feature type="transmembrane region" description="Helical" evidence="1">
    <location>
        <begin position="40"/>
        <end position="58"/>
    </location>
</feature>
<feature type="transmembrane region" description="Helical" evidence="1">
    <location>
        <begin position="65"/>
        <end position="82"/>
    </location>
</feature>
<keyword evidence="2" id="KW-1185">Reference proteome</keyword>
<sequence>MLVVSLITWLPTPLHRQSSHYLLHPNTLNIKVTHIPLHGGPGLTLVAVFSFIFFYCHSGFEAQEIYIQSVILVFILLLYYYARSLK</sequence>
<keyword evidence="1" id="KW-1133">Transmembrane helix</keyword>
<accession>A0A1I7W9Y3</accession>
<dbReference type="Proteomes" id="UP000095283">
    <property type="component" value="Unplaced"/>
</dbReference>
<keyword evidence="1" id="KW-0812">Transmembrane</keyword>
<reference evidence="3" key="1">
    <citation type="submission" date="2016-11" db="UniProtKB">
        <authorList>
            <consortium name="WormBaseParasite"/>
        </authorList>
    </citation>
    <scope>IDENTIFICATION</scope>
</reference>
<name>A0A1I7W9Y3_HETBA</name>
<protein>
    <submittedName>
        <fullName evidence="3">Amino acid permease</fullName>
    </submittedName>
</protein>